<feature type="transmembrane region" description="Helical" evidence="9">
    <location>
        <begin position="71"/>
        <end position="91"/>
    </location>
</feature>
<dbReference type="GO" id="GO:0009306">
    <property type="term" value="P:protein secretion"/>
    <property type="evidence" value="ECO:0007669"/>
    <property type="project" value="UniProtKB-UniRule"/>
</dbReference>
<evidence type="ECO:0000313" key="11">
    <source>
        <dbReference type="EMBL" id="HIZ34190.1"/>
    </source>
</evidence>
<dbReference type="InterPro" id="IPR038379">
    <property type="entry name" value="SecE_sf"/>
</dbReference>
<dbReference type="PANTHER" id="PTHR33910:SF1">
    <property type="entry name" value="PROTEIN TRANSLOCASE SUBUNIT SECE"/>
    <property type="match status" value="1"/>
</dbReference>
<evidence type="ECO:0000256" key="5">
    <source>
        <dbReference type="ARBA" id="ARBA00022927"/>
    </source>
</evidence>
<keyword evidence="4 9" id="KW-0812">Transmembrane</keyword>
<evidence type="ECO:0000256" key="6">
    <source>
        <dbReference type="ARBA" id="ARBA00022989"/>
    </source>
</evidence>
<dbReference type="InterPro" id="IPR005807">
    <property type="entry name" value="SecE_bac"/>
</dbReference>
<evidence type="ECO:0000256" key="9">
    <source>
        <dbReference type="HAMAP-Rule" id="MF_00422"/>
    </source>
</evidence>
<reference evidence="11" key="1">
    <citation type="journal article" date="2021" name="PeerJ">
        <title>Extensive microbial diversity within the chicken gut microbiome revealed by metagenomics and culture.</title>
        <authorList>
            <person name="Gilroy R."/>
            <person name="Ravi A."/>
            <person name="Getino M."/>
            <person name="Pursley I."/>
            <person name="Horton D.L."/>
            <person name="Alikhan N.F."/>
            <person name="Baker D."/>
            <person name="Gharbi K."/>
            <person name="Hall N."/>
            <person name="Watson M."/>
            <person name="Adriaenssens E.M."/>
            <person name="Foster-Nyarko E."/>
            <person name="Jarju S."/>
            <person name="Secka A."/>
            <person name="Antonio M."/>
            <person name="Oren A."/>
            <person name="Chaudhuri R.R."/>
            <person name="La Ragione R."/>
            <person name="Hildebrand F."/>
            <person name="Pallen M.J."/>
        </authorList>
    </citation>
    <scope>NUCLEOTIDE SEQUENCE</scope>
    <source>
        <strain evidence="11">ChiGjej4B4-7305</strain>
    </source>
</reference>
<organism evidence="11 12">
    <name type="scientific">Candidatus Ruania gallistercoris</name>
    <dbReference type="NCBI Taxonomy" id="2838746"/>
    <lineage>
        <taxon>Bacteria</taxon>
        <taxon>Bacillati</taxon>
        <taxon>Actinomycetota</taxon>
        <taxon>Actinomycetes</taxon>
        <taxon>Micrococcales</taxon>
        <taxon>Ruaniaceae</taxon>
        <taxon>Ruania</taxon>
    </lineage>
</organism>
<evidence type="ECO:0000256" key="4">
    <source>
        <dbReference type="ARBA" id="ARBA00022692"/>
    </source>
</evidence>
<dbReference type="GO" id="GO:0006605">
    <property type="term" value="P:protein targeting"/>
    <property type="evidence" value="ECO:0007669"/>
    <property type="project" value="UniProtKB-UniRule"/>
</dbReference>
<dbReference type="Pfam" id="PF00584">
    <property type="entry name" value="SecE"/>
    <property type="match status" value="1"/>
</dbReference>
<keyword evidence="3 9" id="KW-1003">Cell membrane</keyword>
<evidence type="ECO:0000256" key="10">
    <source>
        <dbReference type="SAM" id="MobiDB-lite"/>
    </source>
</evidence>
<comment type="caution">
    <text evidence="11">The sequence shown here is derived from an EMBL/GenBank/DDBJ whole genome shotgun (WGS) entry which is preliminary data.</text>
</comment>
<evidence type="ECO:0000256" key="3">
    <source>
        <dbReference type="ARBA" id="ARBA00022475"/>
    </source>
</evidence>
<dbReference type="GO" id="GO:0008320">
    <property type="term" value="F:protein transmembrane transporter activity"/>
    <property type="evidence" value="ECO:0007669"/>
    <property type="project" value="UniProtKB-UniRule"/>
</dbReference>
<evidence type="ECO:0000313" key="12">
    <source>
        <dbReference type="Proteomes" id="UP000824037"/>
    </source>
</evidence>
<feature type="region of interest" description="Disordered" evidence="10">
    <location>
        <begin position="1"/>
        <end position="36"/>
    </location>
</feature>
<evidence type="ECO:0000256" key="7">
    <source>
        <dbReference type="ARBA" id="ARBA00023010"/>
    </source>
</evidence>
<evidence type="ECO:0000256" key="1">
    <source>
        <dbReference type="ARBA" id="ARBA00004370"/>
    </source>
</evidence>
<dbReference type="NCBIfam" id="TIGR00964">
    <property type="entry name" value="secE_bact"/>
    <property type="match status" value="1"/>
</dbReference>
<dbReference type="InterPro" id="IPR001901">
    <property type="entry name" value="Translocase_SecE/Sec61-g"/>
</dbReference>
<dbReference type="GO" id="GO:0043952">
    <property type="term" value="P:protein transport by the Sec complex"/>
    <property type="evidence" value="ECO:0007669"/>
    <property type="project" value="UniProtKB-UniRule"/>
</dbReference>
<dbReference type="EMBL" id="DXBY01000009">
    <property type="protein sequence ID" value="HIZ34190.1"/>
    <property type="molecule type" value="Genomic_DNA"/>
</dbReference>
<evidence type="ECO:0000256" key="2">
    <source>
        <dbReference type="ARBA" id="ARBA00022448"/>
    </source>
</evidence>
<evidence type="ECO:0000256" key="8">
    <source>
        <dbReference type="ARBA" id="ARBA00023136"/>
    </source>
</evidence>
<feature type="compositionally biased region" description="Gly residues" evidence="10">
    <location>
        <begin position="1"/>
        <end position="11"/>
    </location>
</feature>
<dbReference type="PANTHER" id="PTHR33910">
    <property type="entry name" value="PROTEIN TRANSLOCASE SUBUNIT SECE"/>
    <property type="match status" value="1"/>
</dbReference>
<sequence length="106" mass="11392">MRSARGAGGSSSGRPTSVRAAESGKGRATVARADAEAARTTRPNAFARIIRYVREVIAELRKVVTPTRNELFTYATVVVVFLIIMMAYVGALDYGIGRLVLWAFGG</sequence>
<dbReference type="Gene3D" id="1.20.5.1030">
    <property type="entry name" value="Preprotein translocase secy subunit"/>
    <property type="match status" value="1"/>
</dbReference>
<dbReference type="AlphaFoldDB" id="A0A9D2J256"/>
<keyword evidence="6 9" id="KW-1133">Transmembrane helix</keyword>
<dbReference type="GO" id="GO:0005886">
    <property type="term" value="C:plasma membrane"/>
    <property type="evidence" value="ECO:0007669"/>
    <property type="project" value="UniProtKB-SubCell"/>
</dbReference>
<dbReference type="Proteomes" id="UP000824037">
    <property type="component" value="Unassembled WGS sequence"/>
</dbReference>
<gene>
    <name evidence="9 11" type="primary">secE</name>
    <name evidence="11" type="ORF">H9815_00290</name>
</gene>
<keyword evidence="2 9" id="KW-0813">Transport</keyword>
<comment type="similarity">
    <text evidence="9">Belongs to the SecE/SEC61-gamma family.</text>
</comment>
<accession>A0A9D2J256</accession>
<proteinExistence type="inferred from homology"/>
<name>A0A9D2J256_9MICO</name>
<reference evidence="11" key="2">
    <citation type="submission" date="2021-04" db="EMBL/GenBank/DDBJ databases">
        <authorList>
            <person name="Gilroy R."/>
        </authorList>
    </citation>
    <scope>NUCLEOTIDE SEQUENCE</scope>
    <source>
        <strain evidence="11">ChiGjej4B4-7305</strain>
    </source>
</reference>
<keyword evidence="7 9" id="KW-0811">Translocation</keyword>
<keyword evidence="8 9" id="KW-0472">Membrane</keyword>
<comment type="subunit">
    <text evidence="9">Component of the Sec protein translocase complex. Heterotrimer consisting of SecY, SecE and SecG subunits. The heterotrimers can form oligomers, although 1 heterotrimer is thought to be able to translocate proteins. Interacts with the ribosome. Interacts with SecDF, and other proteins may be involved. Interacts with SecA.</text>
</comment>
<protein>
    <recommendedName>
        <fullName evidence="9">Protein translocase subunit SecE</fullName>
    </recommendedName>
</protein>
<dbReference type="GO" id="GO:0065002">
    <property type="term" value="P:intracellular protein transmembrane transport"/>
    <property type="evidence" value="ECO:0007669"/>
    <property type="project" value="UniProtKB-UniRule"/>
</dbReference>
<dbReference type="HAMAP" id="MF_00422">
    <property type="entry name" value="SecE"/>
    <property type="match status" value="1"/>
</dbReference>
<keyword evidence="5 9" id="KW-0653">Protein transport</keyword>
<comment type="function">
    <text evidence="9">Essential subunit of the Sec protein translocation channel SecYEG. Clamps together the 2 halves of SecY. May contact the channel plug during translocation.</text>
</comment>
<comment type="subcellular location">
    <subcellularLocation>
        <location evidence="9">Cell membrane</location>
        <topology evidence="9">Single-pass membrane protein</topology>
    </subcellularLocation>
    <subcellularLocation>
        <location evidence="1">Membrane</location>
    </subcellularLocation>
</comment>